<evidence type="ECO:0000313" key="3">
    <source>
        <dbReference type="EMBL" id="APR51471.1"/>
    </source>
</evidence>
<evidence type="ECO:0000313" key="4">
    <source>
        <dbReference type="EMBL" id="RSV05544.1"/>
    </source>
</evidence>
<feature type="domain" description="Cytochrome c oxidase subunit IV bacterial aa3 type" evidence="2">
    <location>
        <begin position="2"/>
        <end position="34"/>
    </location>
</feature>
<dbReference type="SUPFAM" id="SSF81469">
    <property type="entry name" value="Bacterial aa3 type cytochrome c oxidase subunit IV"/>
    <property type="match status" value="1"/>
</dbReference>
<protein>
    <submittedName>
        <fullName evidence="4">Aa3-type cytochrome c oxidase subunit IV</fullName>
    </submittedName>
</protein>
<dbReference type="Gene3D" id="1.20.5.160">
    <property type="entry name" value="Bacterial aa3 type cytochrome c oxidase subunit IV"/>
    <property type="match status" value="1"/>
</dbReference>
<reference evidence="3" key="1">
    <citation type="submission" date="2016-12" db="EMBL/GenBank/DDBJ databases">
        <title>Whole genome sequencing of Sphingomonas koreensis.</title>
        <authorList>
            <person name="Conlan S."/>
            <person name="Thomas P.J."/>
            <person name="Mullikin J."/>
            <person name="Palmore T.N."/>
            <person name="Frank K.M."/>
            <person name="Segre J.A."/>
        </authorList>
    </citation>
    <scope>NUCLEOTIDE SEQUENCE</scope>
    <source>
        <strain evidence="3">ABOJV</strain>
    </source>
</reference>
<dbReference type="Proteomes" id="UP000287746">
    <property type="component" value="Unassembled WGS sequence"/>
</dbReference>
<dbReference type="KEGG" id="skr:BRX40_02640"/>
<sequence>MAHSADMKAHENTYGGFMRMMKIGTIVTVIIAAFVVWLIAS</sequence>
<dbReference type="AlphaFoldDB" id="A0A1L6J683"/>
<dbReference type="EMBL" id="CP018820">
    <property type="protein sequence ID" value="APR51471.1"/>
    <property type="molecule type" value="Genomic_DNA"/>
</dbReference>
<proteinExistence type="predicted"/>
<name>A0A1L6J683_9SPHN</name>
<keyword evidence="1" id="KW-1133">Transmembrane helix</keyword>
<gene>
    <name evidence="3" type="ORF">BRX40_02640</name>
    <name evidence="4" type="ORF">CA257_06240</name>
    <name evidence="5" type="ORF">DAH66_15040</name>
</gene>
<evidence type="ECO:0000256" key="1">
    <source>
        <dbReference type="SAM" id="Phobius"/>
    </source>
</evidence>
<evidence type="ECO:0000313" key="5">
    <source>
        <dbReference type="EMBL" id="RSY81013.1"/>
    </source>
</evidence>
<dbReference type="EMBL" id="QQWO01000004">
    <property type="protein sequence ID" value="RSV05544.1"/>
    <property type="molecule type" value="Genomic_DNA"/>
</dbReference>
<dbReference type="Proteomes" id="UP000185161">
    <property type="component" value="Chromosome"/>
</dbReference>
<dbReference type="STRING" id="93064.BRX40_02640"/>
<dbReference type="Pfam" id="PF07835">
    <property type="entry name" value="COX4_pro_2"/>
    <property type="match status" value="1"/>
</dbReference>
<keyword evidence="1" id="KW-0472">Membrane</keyword>
<keyword evidence="1" id="KW-0812">Transmembrane</keyword>
<evidence type="ECO:0000313" key="6">
    <source>
        <dbReference type="Proteomes" id="UP000185161"/>
    </source>
</evidence>
<reference evidence="7 8" key="3">
    <citation type="submission" date="2018-07" db="EMBL/GenBank/DDBJ databases">
        <title>Genomic and Epidemiologic Investigation of an Indolent Hospital Outbreak.</title>
        <authorList>
            <person name="Johnson R.C."/>
            <person name="Deming C."/>
            <person name="Conlan S."/>
            <person name="Zellmer C.J."/>
            <person name="Michelin A.V."/>
            <person name="Lee-Lin S."/>
            <person name="Thomas P.J."/>
            <person name="Park M."/>
            <person name="Weingarten R.A."/>
            <person name="Less J."/>
            <person name="Dekker J.P."/>
            <person name="Frank K.M."/>
            <person name="Musser K.A."/>
            <person name="Mcquiston J.R."/>
            <person name="Henderson D.K."/>
            <person name="Lau A.F."/>
            <person name="Palmore T.N."/>
            <person name="Segre J.A."/>
        </authorList>
    </citation>
    <scope>NUCLEOTIDE SEQUENCE [LARGE SCALE GENOMIC DNA]</scope>
    <source>
        <strain evidence="5 8">SK-CDC1_0717</strain>
        <strain evidence="4 7">SK-NIH.Env10_0317</strain>
    </source>
</reference>
<dbReference type="InterPro" id="IPR036596">
    <property type="entry name" value="Cyt-C_aa3_sf"/>
</dbReference>
<evidence type="ECO:0000313" key="7">
    <source>
        <dbReference type="Proteomes" id="UP000286681"/>
    </source>
</evidence>
<dbReference type="EMBL" id="QQYZ01000015">
    <property type="protein sequence ID" value="RSY81013.1"/>
    <property type="molecule type" value="Genomic_DNA"/>
</dbReference>
<dbReference type="InterPro" id="IPR012422">
    <property type="entry name" value="Cyt_c_oxidase_su4_bac-aa3"/>
</dbReference>
<evidence type="ECO:0000313" key="8">
    <source>
        <dbReference type="Proteomes" id="UP000287746"/>
    </source>
</evidence>
<organism evidence="3 6">
    <name type="scientific">Sphingomonas koreensis</name>
    <dbReference type="NCBI Taxonomy" id="93064"/>
    <lineage>
        <taxon>Bacteria</taxon>
        <taxon>Pseudomonadati</taxon>
        <taxon>Pseudomonadota</taxon>
        <taxon>Alphaproteobacteria</taxon>
        <taxon>Sphingomonadales</taxon>
        <taxon>Sphingomonadaceae</taxon>
        <taxon>Sphingomonas</taxon>
    </lineage>
</organism>
<dbReference type="Proteomes" id="UP000286681">
    <property type="component" value="Unassembled WGS sequence"/>
</dbReference>
<feature type="transmembrane region" description="Helical" evidence="1">
    <location>
        <begin position="21"/>
        <end position="40"/>
    </location>
</feature>
<accession>A0A1L6J683</accession>
<keyword evidence="6" id="KW-1185">Reference proteome</keyword>
<reference evidence="6" key="2">
    <citation type="submission" date="2016-12" db="EMBL/GenBank/DDBJ databases">
        <title>Whole genome sequencing of Sphingomonas sp. ABOJV.</title>
        <authorList>
            <person name="Conlan S."/>
            <person name="Thomas P.J."/>
            <person name="Mullikin J."/>
            <person name="Palmore T.N."/>
            <person name="Frank K.M."/>
            <person name="Segre J.A."/>
        </authorList>
    </citation>
    <scope>NUCLEOTIDE SEQUENCE [LARGE SCALE GENOMIC DNA]</scope>
    <source>
        <strain evidence="6">ABOJV</strain>
    </source>
</reference>
<evidence type="ECO:0000259" key="2">
    <source>
        <dbReference type="Pfam" id="PF07835"/>
    </source>
</evidence>